<dbReference type="PANTHER" id="PTHR33735:SF14">
    <property type="entry name" value="PHAGE CAPSID SCAFFOLDING PROTEIN (GPO) SERINE PEPTIDASE"/>
    <property type="match status" value="1"/>
</dbReference>
<dbReference type="AlphaFoldDB" id="A0AA38YP45"/>
<reference evidence="2 3" key="1">
    <citation type="journal article" date="2023" name="BMC Biotechnol.">
        <title>Vitis rotundifolia cv Carlos genome sequencing.</title>
        <authorList>
            <person name="Huff M."/>
            <person name="Hulse-Kemp A."/>
            <person name="Scheffler B."/>
            <person name="Youngblood R."/>
            <person name="Simpson S."/>
            <person name="Babiker E."/>
            <person name="Staton M."/>
        </authorList>
    </citation>
    <scope>NUCLEOTIDE SEQUENCE [LARGE SCALE GENOMIC DNA]</scope>
    <source>
        <tissue evidence="2">Leaf</tissue>
    </source>
</reference>
<evidence type="ECO:0000313" key="2">
    <source>
        <dbReference type="EMBL" id="KAJ9673919.1"/>
    </source>
</evidence>
<dbReference type="EMBL" id="JARBHA010000018">
    <property type="protein sequence ID" value="KAJ9673919.1"/>
    <property type="molecule type" value="Genomic_DNA"/>
</dbReference>
<keyword evidence="3" id="KW-1185">Reference proteome</keyword>
<keyword evidence="1" id="KW-0175">Coiled coil</keyword>
<dbReference type="Proteomes" id="UP001168098">
    <property type="component" value="Unassembled WGS sequence"/>
</dbReference>
<evidence type="ECO:0000313" key="3">
    <source>
        <dbReference type="Proteomes" id="UP001168098"/>
    </source>
</evidence>
<organism evidence="2 3">
    <name type="scientific">Vitis rotundifolia</name>
    <name type="common">Muscadine grape</name>
    <dbReference type="NCBI Taxonomy" id="103349"/>
    <lineage>
        <taxon>Eukaryota</taxon>
        <taxon>Viridiplantae</taxon>
        <taxon>Streptophyta</taxon>
        <taxon>Embryophyta</taxon>
        <taxon>Tracheophyta</taxon>
        <taxon>Spermatophyta</taxon>
        <taxon>Magnoliopsida</taxon>
        <taxon>eudicotyledons</taxon>
        <taxon>Gunneridae</taxon>
        <taxon>Pentapetalae</taxon>
        <taxon>rosids</taxon>
        <taxon>Vitales</taxon>
        <taxon>Vitaceae</taxon>
        <taxon>Viteae</taxon>
        <taxon>Vitis</taxon>
    </lineage>
</organism>
<accession>A0AA38YP45</accession>
<dbReference type="SUPFAM" id="SSF58104">
    <property type="entry name" value="Methyl-accepting chemotaxis protein (MCP) signaling domain"/>
    <property type="match status" value="1"/>
</dbReference>
<protein>
    <submittedName>
        <fullName evidence="2">Uncharacterized protein</fullName>
    </submittedName>
</protein>
<proteinExistence type="predicted"/>
<sequence length="239" mass="26023">MMTATRLIVPYSGIDLHARSCHRFSGSASIPRPTCLSAVSEHMNGRLFLGNQDLKAFSTIGRVPSDRNTKMDTTVYCSTQPGASLPSGPPTNSWEIFGRKNWIIGMLLSMVVPLWKYKLGPLLQLKNEVETAMNTTEQIAETIESVAEKVEQVVDDIGNHLPEGGKLRQVADFVENVAKETAKGAHLVDAAIEKVEDFEKKVDSLVEDVEQVADDVGEVVGKEADDAGEVVGKEAAEQK</sequence>
<comment type="caution">
    <text evidence="2">The sequence shown here is derived from an EMBL/GenBank/DDBJ whole genome shotgun (WGS) entry which is preliminary data.</text>
</comment>
<evidence type="ECO:0000256" key="1">
    <source>
        <dbReference type="SAM" id="Coils"/>
    </source>
</evidence>
<gene>
    <name evidence="2" type="ORF">PVL29_023458</name>
</gene>
<feature type="coiled-coil region" evidence="1">
    <location>
        <begin position="188"/>
        <end position="215"/>
    </location>
</feature>
<dbReference type="PANTHER" id="PTHR33735">
    <property type="entry name" value="EXPRESSED PROTEIN"/>
    <property type="match status" value="1"/>
</dbReference>
<dbReference type="Gene3D" id="1.10.287.950">
    <property type="entry name" value="Methyl-accepting chemotaxis protein"/>
    <property type="match status" value="1"/>
</dbReference>
<name>A0AA38YP45_VITRO</name>